<accession>A0A1Y5PP53</accession>
<evidence type="ECO:0000313" key="2">
    <source>
        <dbReference type="EMBL" id="SBV31778.1"/>
    </source>
</evidence>
<proteinExistence type="predicted"/>
<feature type="domain" description="Peptidase S9 prolyl oligopeptidase catalytic" evidence="1">
    <location>
        <begin position="488"/>
        <end position="647"/>
    </location>
</feature>
<dbReference type="EMBL" id="LT598653">
    <property type="protein sequence ID" value="SBV31778.1"/>
    <property type="molecule type" value="Genomic_DNA"/>
</dbReference>
<dbReference type="InterPro" id="IPR011042">
    <property type="entry name" value="6-blade_b-propeller_TolB-like"/>
</dbReference>
<dbReference type="KEGG" id="sphu:SPPYR_0658"/>
<dbReference type="Pfam" id="PF00326">
    <property type="entry name" value="Peptidase_S9"/>
    <property type="match status" value="1"/>
</dbReference>
<organism evidence="2">
    <name type="scientific">uncultured Sphingopyxis sp</name>
    <dbReference type="NCBI Taxonomy" id="310581"/>
    <lineage>
        <taxon>Bacteria</taxon>
        <taxon>Pseudomonadati</taxon>
        <taxon>Pseudomonadota</taxon>
        <taxon>Alphaproteobacteria</taxon>
        <taxon>Sphingomonadales</taxon>
        <taxon>Sphingomonadaceae</taxon>
        <taxon>Sphingopyxis</taxon>
        <taxon>environmental samples</taxon>
    </lineage>
</organism>
<dbReference type="SUPFAM" id="SSF82171">
    <property type="entry name" value="DPP6 N-terminal domain-like"/>
    <property type="match status" value="1"/>
</dbReference>
<dbReference type="InterPro" id="IPR001375">
    <property type="entry name" value="Peptidase_S9_cat"/>
</dbReference>
<dbReference type="GO" id="GO:0008236">
    <property type="term" value="F:serine-type peptidase activity"/>
    <property type="evidence" value="ECO:0007669"/>
    <property type="project" value="InterPro"/>
</dbReference>
<dbReference type="SUPFAM" id="SSF53474">
    <property type="entry name" value="alpha/beta-Hydrolases"/>
    <property type="match status" value="1"/>
</dbReference>
<dbReference type="AlphaFoldDB" id="A0A1Y5PP53"/>
<dbReference type="InterPro" id="IPR029058">
    <property type="entry name" value="AB_hydrolase_fold"/>
</dbReference>
<dbReference type="GO" id="GO:0006508">
    <property type="term" value="P:proteolysis"/>
    <property type="evidence" value="ECO:0007669"/>
    <property type="project" value="InterPro"/>
</dbReference>
<gene>
    <name evidence="2" type="ORF">SPPYR_0658</name>
</gene>
<dbReference type="NCBIfam" id="NF033523">
    <property type="entry name" value="lasso_peptidase"/>
    <property type="match status" value="1"/>
</dbReference>
<dbReference type="RefSeq" id="WP_295323661.1">
    <property type="nucleotide sequence ID" value="NZ_LT598653.1"/>
</dbReference>
<protein>
    <submittedName>
        <fullName evidence="2">Prolyl oligopeptidase family protein</fullName>
    </submittedName>
</protein>
<name>A0A1Y5PP53_9SPHN</name>
<dbReference type="Gene3D" id="3.40.50.1820">
    <property type="entry name" value="alpha/beta hydrolase"/>
    <property type="match status" value="1"/>
</dbReference>
<dbReference type="Gene3D" id="2.120.10.30">
    <property type="entry name" value="TolB, C-terminal domain"/>
    <property type="match status" value="1"/>
</dbReference>
<evidence type="ECO:0000259" key="1">
    <source>
        <dbReference type="Pfam" id="PF00326"/>
    </source>
</evidence>
<reference evidence="2" key="1">
    <citation type="submission" date="2016-03" db="EMBL/GenBank/DDBJ databases">
        <authorList>
            <person name="Ploux O."/>
        </authorList>
    </citation>
    <scope>NUCLEOTIDE SEQUENCE</scope>
    <source>
        <strain evidence="2">UC10</strain>
    </source>
</reference>
<sequence>MSGGIAMAALMAAAGVGSPTPTIREMIELTDLSSIAISPDGEWVAYRAETASIERNKHDLDWYVVRADGTTSPRRIADAGEGDWPDGTLAAEPPTWTTDSRAIIYRTIREGEIQIWRSSVDGAHIDRLTGDAANIRAFALAPDSLTLTYAIGAAREDIARAERQEYDNGVLIDAQVDPSRPLYRGSRIDGRLATDRITGFWFAHGGLLADTPVSYRTLDLSTGATRLATAGEAARIVKRSKPFDKLGDRYILAAEPSGNERGTAYALSEGQQAVLAVQRPGEDTPLLCAASECRQLIRGLAWRGNRDEILFAASDLAANQILYLWDPASGEVRRVGGGVGRFNGGRDDRRGCAANASAAFCVAASANLPPRLVRIDLDTGEIKVLASPNLALARSDVPQFEQIGWTDPSGQGFTGQLMLPQGKPRNAPLFVTYYVCDGYLRGGTGDDFPLRQLAGAGIAVLCVNRLPTKAGLGDQVEQYRIAQAGVSAAIDMLAGKGLIDPARVGMGGLSFGGEVTMWIATHSSKLSAISISNSLLSETYYWLNAIAGREVPDILKKVWNLGPPDVDHARWKQLAASHSIGKLDAPLLMQLPEREFRSNVEIAARLGRAGKPVELWAFPAETHIMYQPRHKRAVYERNLDWFRFWLQGHVDPNPAKTEQYRRWNALAAARSR</sequence>
<dbReference type="InterPro" id="IPR053536">
    <property type="entry name" value="Lasso_peptide_isopeptidase"/>
</dbReference>